<proteinExistence type="predicted"/>
<feature type="region of interest" description="Disordered" evidence="1">
    <location>
        <begin position="256"/>
        <end position="285"/>
    </location>
</feature>
<feature type="compositionally biased region" description="Polar residues" evidence="1">
    <location>
        <begin position="221"/>
        <end position="230"/>
    </location>
</feature>
<feature type="region of interest" description="Disordered" evidence="1">
    <location>
        <begin position="59"/>
        <end position="81"/>
    </location>
</feature>
<evidence type="ECO:0000313" key="3">
    <source>
        <dbReference type="Proteomes" id="UP001374803"/>
    </source>
</evidence>
<dbReference type="Proteomes" id="UP001374803">
    <property type="component" value="Chromosome"/>
</dbReference>
<name>A0ABZ2LJ68_9BACT</name>
<keyword evidence="3" id="KW-1185">Reference proteome</keyword>
<gene>
    <name evidence="2" type="ORF">LVJ94_24805</name>
</gene>
<reference evidence="2" key="1">
    <citation type="submission" date="2021-12" db="EMBL/GenBank/DDBJ databases">
        <title>Discovery of the Pendulisporaceae a myxobacterial family with distinct sporulation behavior and unique specialized metabolism.</title>
        <authorList>
            <person name="Garcia R."/>
            <person name="Popoff A."/>
            <person name="Bader C.D."/>
            <person name="Loehr J."/>
            <person name="Walesch S."/>
            <person name="Walt C."/>
            <person name="Boldt J."/>
            <person name="Bunk B."/>
            <person name="Haeckl F.J.F.P.J."/>
            <person name="Gunesch A.P."/>
            <person name="Birkelbach J."/>
            <person name="Nuebel U."/>
            <person name="Pietschmann T."/>
            <person name="Bach T."/>
            <person name="Mueller R."/>
        </authorList>
    </citation>
    <scope>NUCLEOTIDE SEQUENCE</scope>
    <source>
        <strain evidence="2">MSr11367</strain>
    </source>
</reference>
<evidence type="ECO:0000313" key="2">
    <source>
        <dbReference type="EMBL" id="WXB10435.1"/>
    </source>
</evidence>
<dbReference type="RefSeq" id="WP_394840110.1">
    <property type="nucleotide sequence ID" value="NZ_CP089929.1"/>
</dbReference>
<sequence>MSDFLSRVAARALGAAPGLAPRAPSMFEGPGVFSTEAPAPGPSMPELEVAWEVEPGRLPRETETRPFSARHPDAPMPGQVDLPAPTEYEAAPVDRTASMAARPRLAVQPNTAFSLREPAALRRDRTPLMGHEPVESYVHAAAALPERDAEQAISSSAPRSVERGTPLGPSDRERTRSTAVAARVQRETVAAAPRVSTRAAHAAAVHAESARDAAGAGARNPGSTSKSASAFATRGVDVEPTVNISIGRIEVRATTPAAAPAPRANGTHVMPLEMYLRQRSPRREP</sequence>
<feature type="region of interest" description="Disordered" evidence="1">
    <location>
        <begin position="147"/>
        <end position="231"/>
    </location>
</feature>
<dbReference type="EMBL" id="CP089983">
    <property type="protein sequence ID" value="WXB10435.1"/>
    <property type="molecule type" value="Genomic_DNA"/>
</dbReference>
<evidence type="ECO:0000256" key="1">
    <source>
        <dbReference type="SAM" id="MobiDB-lite"/>
    </source>
</evidence>
<accession>A0ABZ2LJ68</accession>
<organism evidence="2 3">
    <name type="scientific">Pendulispora rubella</name>
    <dbReference type="NCBI Taxonomy" id="2741070"/>
    <lineage>
        <taxon>Bacteria</taxon>
        <taxon>Pseudomonadati</taxon>
        <taxon>Myxococcota</taxon>
        <taxon>Myxococcia</taxon>
        <taxon>Myxococcales</taxon>
        <taxon>Sorangiineae</taxon>
        <taxon>Pendulisporaceae</taxon>
        <taxon>Pendulispora</taxon>
    </lineage>
</organism>
<protein>
    <submittedName>
        <fullName evidence="2">Uncharacterized protein</fullName>
    </submittedName>
</protein>
<feature type="compositionally biased region" description="Low complexity" evidence="1">
    <location>
        <begin position="188"/>
        <end position="219"/>
    </location>
</feature>